<keyword evidence="9" id="KW-1133">Transmembrane helix</keyword>
<dbReference type="Pfam" id="PF00768">
    <property type="entry name" value="Peptidase_S11"/>
    <property type="match status" value="1"/>
</dbReference>
<evidence type="ECO:0000256" key="4">
    <source>
        <dbReference type="ARBA" id="ARBA00022960"/>
    </source>
</evidence>
<keyword evidence="9" id="KW-0812">Transmembrane</keyword>
<feature type="transmembrane region" description="Helical" evidence="9">
    <location>
        <begin position="374"/>
        <end position="399"/>
    </location>
</feature>
<dbReference type="EMBL" id="CP110615">
    <property type="protein sequence ID" value="UZJ26484.1"/>
    <property type="molecule type" value="Genomic_DNA"/>
</dbReference>
<evidence type="ECO:0000256" key="6">
    <source>
        <dbReference type="ARBA" id="ARBA00023316"/>
    </source>
</evidence>
<evidence type="ECO:0000256" key="7">
    <source>
        <dbReference type="RuleBase" id="RU004016"/>
    </source>
</evidence>
<keyword evidence="3 11" id="KW-0378">Hydrolase</keyword>
<keyword evidence="5" id="KW-0573">Peptidoglycan synthesis</keyword>
<feature type="region of interest" description="Disordered" evidence="8">
    <location>
        <begin position="1"/>
        <end position="59"/>
    </location>
</feature>
<dbReference type="Gene3D" id="3.40.710.10">
    <property type="entry name" value="DD-peptidase/beta-lactamase superfamily"/>
    <property type="match status" value="1"/>
</dbReference>
<organism evidence="11 12">
    <name type="scientific">Rhodococcus antarcticus</name>
    <dbReference type="NCBI Taxonomy" id="2987751"/>
    <lineage>
        <taxon>Bacteria</taxon>
        <taxon>Bacillati</taxon>
        <taxon>Actinomycetota</taxon>
        <taxon>Actinomycetes</taxon>
        <taxon>Mycobacteriales</taxon>
        <taxon>Nocardiaceae</taxon>
        <taxon>Rhodococcus</taxon>
    </lineage>
</organism>
<dbReference type="InterPro" id="IPR001967">
    <property type="entry name" value="Peptidase_S11_N"/>
</dbReference>
<keyword evidence="2" id="KW-0732">Signal</keyword>
<evidence type="ECO:0000259" key="10">
    <source>
        <dbReference type="Pfam" id="PF00768"/>
    </source>
</evidence>
<dbReference type="Proteomes" id="UP001164965">
    <property type="component" value="Chromosome"/>
</dbReference>
<proteinExistence type="inferred from homology"/>
<keyword evidence="4" id="KW-0133">Cell shape</keyword>
<name>A0ABY6P487_9NOCA</name>
<dbReference type="SUPFAM" id="SSF56601">
    <property type="entry name" value="beta-lactamase/transpeptidase-like"/>
    <property type="match status" value="1"/>
</dbReference>
<keyword evidence="12" id="KW-1185">Reference proteome</keyword>
<dbReference type="GO" id="GO:0016787">
    <property type="term" value="F:hydrolase activity"/>
    <property type="evidence" value="ECO:0007669"/>
    <property type="project" value="UniProtKB-KW"/>
</dbReference>
<evidence type="ECO:0000256" key="2">
    <source>
        <dbReference type="ARBA" id="ARBA00022729"/>
    </source>
</evidence>
<gene>
    <name evidence="11" type="ORF">RHODO2019_02775</name>
</gene>
<feature type="domain" description="Peptidase S11 D-alanyl-D-alanine carboxypeptidase A N-terminal" evidence="10">
    <location>
        <begin position="80"/>
        <end position="300"/>
    </location>
</feature>
<keyword evidence="9" id="KW-0472">Membrane</keyword>
<reference evidence="11" key="1">
    <citation type="submission" date="2022-10" db="EMBL/GenBank/DDBJ databases">
        <title>Rhodococcus sp.75.</title>
        <authorList>
            <person name="Sun M."/>
        </authorList>
    </citation>
    <scope>NUCLEOTIDE SEQUENCE</scope>
    <source>
        <strain evidence="11">75</strain>
    </source>
</reference>
<keyword evidence="6" id="KW-0961">Cell wall biogenesis/degradation</keyword>
<evidence type="ECO:0000256" key="5">
    <source>
        <dbReference type="ARBA" id="ARBA00022984"/>
    </source>
</evidence>
<dbReference type="PRINTS" id="PR00725">
    <property type="entry name" value="DADACBPTASE1"/>
</dbReference>
<evidence type="ECO:0000256" key="8">
    <source>
        <dbReference type="SAM" id="MobiDB-lite"/>
    </source>
</evidence>
<evidence type="ECO:0000256" key="1">
    <source>
        <dbReference type="ARBA" id="ARBA00007164"/>
    </source>
</evidence>
<evidence type="ECO:0000256" key="9">
    <source>
        <dbReference type="SAM" id="Phobius"/>
    </source>
</evidence>
<dbReference type="PANTHER" id="PTHR21581">
    <property type="entry name" value="D-ALANYL-D-ALANINE CARBOXYPEPTIDASE"/>
    <property type="match status" value="1"/>
</dbReference>
<evidence type="ECO:0000313" key="11">
    <source>
        <dbReference type="EMBL" id="UZJ26484.1"/>
    </source>
</evidence>
<protein>
    <submittedName>
        <fullName evidence="11">Serine hydrolase</fullName>
    </submittedName>
</protein>
<evidence type="ECO:0000313" key="12">
    <source>
        <dbReference type="Proteomes" id="UP001164965"/>
    </source>
</evidence>
<dbReference type="PANTHER" id="PTHR21581:SF33">
    <property type="entry name" value="D-ALANYL-D-ALANINE CARBOXYPEPTIDASE DACB"/>
    <property type="match status" value="1"/>
</dbReference>
<comment type="similarity">
    <text evidence="1 7">Belongs to the peptidase S11 family.</text>
</comment>
<sequence length="404" mass="39971">MSDAARPGQVPAPPSTPFTTPNTDACPYATTPPPAVDASEVPAPGTTAPAPLARPAEPVGGSALGGCGVVTPGGGPTVPDGISAAAWVVADLDTGEVLAAKDPHGLHRPASTLKVLTTLLVLRTLPLDQVVTGTQADADVEGSGVGVGPGGQYTVRTLLTGLLLKSGNDAAHALAVAMGGADATVGAMNTLAASVGALDTRAATPSGLDGPGMSTSAYDLALLFRLAMAEPTFAELTATRRAQFPGYGGRPAFEIDNDDKLLYGYPGALGGKPGFTDDARQTFVGAAERGGRRLVVSLLDGERTPRVPWQQAAALLDYGFALPVAAGGVGRLLTGASGTALPAPAAMSGVPAPGPAQVGVAGAAAPAARSATGLLGLAVVALGAALLVVVLLVGLDAVWRRRRS</sequence>
<feature type="compositionally biased region" description="Low complexity" evidence="8">
    <location>
        <begin position="42"/>
        <end position="58"/>
    </location>
</feature>
<accession>A0ABY6P487</accession>
<dbReference type="InterPro" id="IPR018044">
    <property type="entry name" value="Peptidase_S11"/>
</dbReference>
<dbReference type="InterPro" id="IPR012338">
    <property type="entry name" value="Beta-lactam/transpept-like"/>
</dbReference>
<evidence type="ECO:0000256" key="3">
    <source>
        <dbReference type="ARBA" id="ARBA00022801"/>
    </source>
</evidence>